<comment type="similarity">
    <text evidence="3">Belongs to the peptidase M50B family.</text>
</comment>
<keyword evidence="10" id="KW-1185">Reference proteome</keyword>
<dbReference type="OrthoDB" id="849477at2"/>
<evidence type="ECO:0000256" key="4">
    <source>
        <dbReference type="ARBA" id="ARBA00022692"/>
    </source>
</evidence>
<dbReference type="GO" id="GO:0016020">
    <property type="term" value="C:membrane"/>
    <property type="evidence" value="ECO:0007669"/>
    <property type="project" value="UniProtKB-SubCell"/>
</dbReference>
<dbReference type="GO" id="GO:0006508">
    <property type="term" value="P:proteolysis"/>
    <property type="evidence" value="ECO:0007669"/>
    <property type="project" value="InterPro"/>
</dbReference>
<name>A0A285X8C2_9FLAO</name>
<evidence type="ECO:0000256" key="1">
    <source>
        <dbReference type="ARBA" id="ARBA00001947"/>
    </source>
</evidence>
<evidence type="ECO:0000256" key="5">
    <source>
        <dbReference type="ARBA" id="ARBA00022989"/>
    </source>
</evidence>
<reference evidence="10" key="1">
    <citation type="submission" date="2017-09" db="EMBL/GenBank/DDBJ databases">
        <authorList>
            <person name="Varghese N."/>
            <person name="Submissions S."/>
        </authorList>
    </citation>
    <scope>NUCLEOTIDE SEQUENCE [LARGE SCALE GENOMIC DNA]</scope>
    <source>
        <strain evidence="10">CGMCC 1.12641</strain>
    </source>
</reference>
<dbReference type="InterPro" id="IPR008915">
    <property type="entry name" value="Peptidase_M50"/>
</dbReference>
<protein>
    <submittedName>
        <fullName evidence="9">Peptidase family M50</fullName>
    </submittedName>
</protein>
<evidence type="ECO:0000313" key="9">
    <source>
        <dbReference type="EMBL" id="SOC80669.1"/>
    </source>
</evidence>
<keyword evidence="5 7" id="KW-1133">Transmembrane helix</keyword>
<evidence type="ECO:0000256" key="2">
    <source>
        <dbReference type="ARBA" id="ARBA00004141"/>
    </source>
</evidence>
<keyword evidence="4 7" id="KW-0812">Transmembrane</keyword>
<evidence type="ECO:0000256" key="3">
    <source>
        <dbReference type="ARBA" id="ARBA00007931"/>
    </source>
</evidence>
<feature type="transmembrane region" description="Helical" evidence="7">
    <location>
        <begin position="83"/>
        <end position="104"/>
    </location>
</feature>
<keyword evidence="6 7" id="KW-0472">Membrane</keyword>
<dbReference type="Proteomes" id="UP000219193">
    <property type="component" value="Unassembled WGS sequence"/>
</dbReference>
<organism evidence="9 10">
    <name type="scientific">Salinimicrobium sediminis</name>
    <dbReference type="NCBI Taxonomy" id="1343891"/>
    <lineage>
        <taxon>Bacteria</taxon>
        <taxon>Pseudomonadati</taxon>
        <taxon>Bacteroidota</taxon>
        <taxon>Flavobacteriia</taxon>
        <taxon>Flavobacteriales</taxon>
        <taxon>Flavobacteriaceae</taxon>
        <taxon>Salinimicrobium</taxon>
    </lineage>
</organism>
<comment type="subcellular location">
    <subcellularLocation>
        <location evidence="2">Membrane</location>
        <topology evidence="2">Multi-pass membrane protein</topology>
    </subcellularLocation>
</comment>
<evidence type="ECO:0000259" key="8">
    <source>
        <dbReference type="Pfam" id="PF02163"/>
    </source>
</evidence>
<comment type="cofactor">
    <cofactor evidence="1">
        <name>Zn(2+)</name>
        <dbReference type="ChEBI" id="CHEBI:29105"/>
    </cofactor>
</comment>
<evidence type="ECO:0000256" key="6">
    <source>
        <dbReference type="ARBA" id="ARBA00023136"/>
    </source>
</evidence>
<dbReference type="EMBL" id="OCMF01000002">
    <property type="protein sequence ID" value="SOC80669.1"/>
    <property type="molecule type" value="Genomic_DNA"/>
</dbReference>
<evidence type="ECO:0000313" key="10">
    <source>
        <dbReference type="Proteomes" id="UP000219193"/>
    </source>
</evidence>
<evidence type="ECO:0000256" key="7">
    <source>
        <dbReference type="SAM" id="Phobius"/>
    </source>
</evidence>
<dbReference type="Pfam" id="PF02163">
    <property type="entry name" value="Peptidase_M50"/>
    <property type="match status" value="1"/>
</dbReference>
<dbReference type="AlphaFoldDB" id="A0A285X8C2"/>
<sequence>MFGISDLPKFFLAFFLVMPLISILHEGGHVFFAWLMGGKNIKVSVGTGKPIFKWKMIEVRKYYFWYGMCTFENLKINQRWSNILIFGGGSLFNFLGVLAVMILVEEQLIETNMFTYQFTYFSLYYIFFALFPMPYPDGNYSDGKIILDLMQNKKFAVTERIFRVQWNAEKNQWHVLNHDQEFVEAFENEEEACSKAKEVAEKYKPSRVINVKDGEEKEIHNFPRVPL</sequence>
<proteinExistence type="inferred from homology"/>
<accession>A0A285X8C2</accession>
<feature type="transmembrane region" description="Helical" evidence="7">
    <location>
        <begin position="116"/>
        <end position="135"/>
    </location>
</feature>
<feature type="transmembrane region" description="Helical" evidence="7">
    <location>
        <begin position="12"/>
        <end position="35"/>
    </location>
</feature>
<dbReference type="RefSeq" id="WP_097056422.1">
    <property type="nucleotide sequence ID" value="NZ_OCMF01000002.1"/>
</dbReference>
<gene>
    <name evidence="9" type="ORF">SAMN06296241_2222</name>
</gene>
<feature type="domain" description="Peptidase M50" evidence="8">
    <location>
        <begin position="14"/>
        <end position="139"/>
    </location>
</feature>